<dbReference type="PRINTS" id="PR00862">
    <property type="entry name" value="PROLIGOPTASE"/>
</dbReference>
<gene>
    <name evidence="8" type="ORF">CTAYLR_005581</name>
</gene>
<dbReference type="Proteomes" id="UP001230188">
    <property type="component" value="Unassembled WGS sequence"/>
</dbReference>
<proteinExistence type="inferred from homology"/>
<dbReference type="GO" id="GO:0005829">
    <property type="term" value="C:cytosol"/>
    <property type="evidence" value="ECO:0007669"/>
    <property type="project" value="TreeGrafter"/>
</dbReference>
<dbReference type="SUPFAM" id="SSF50993">
    <property type="entry name" value="Peptidase/esterase 'gauge' domain"/>
    <property type="match status" value="1"/>
</dbReference>
<evidence type="ECO:0000259" key="7">
    <source>
        <dbReference type="Pfam" id="PF02897"/>
    </source>
</evidence>
<accession>A0AAD7XG70</accession>
<dbReference type="GO" id="GO:0006508">
    <property type="term" value="P:proteolysis"/>
    <property type="evidence" value="ECO:0007669"/>
    <property type="project" value="UniProtKB-KW"/>
</dbReference>
<feature type="domain" description="Peptidase S9 prolyl oligopeptidase catalytic" evidence="6">
    <location>
        <begin position="502"/>
        <end position="557"/>
    </location>
</feature>
<dbReference type="PANTHER" id="PTHR42881">
    <property type="entry name" value="PROLYL ENDOPEPTIDASE"/>
    <property type="match status" value="1"/>
</dbReference>
<keyword evidence="2 5" id="KW-0645">Protease</keyword>
<dbReference type="Gene3D" id="2.130.10.120">
    <property type="entry name" value="Prolyl oligopeptidase, N-terminal domain"/>
    <property type="match status" value="1"/>
</dbReference>
<dbReference type="InterPro" id="IPR001375">
    <property type="entry name" value="Peptidase_S9_cat"/>
</dbReference>
<dbReference type="Pfam" id="PF00326">
    <property type="entry name" value="Peptidase_S9"/>
    <property type="match status" value="1"/>
</dbReference>
<evidence type="ECO:0000256" key="1">
    <source>
        <dbReference type="ARBA" id="ARBA00005228"/>
    </source>
</evidence>
<dbReference type="EMBL" id="JAQMWT010000695">
    <property type="protein sequence ID" value="KAJ8598078.1"/>
    <property type="molecule type" value="Genomic_DNA"/>
</dbReference>
<evidence type="ECO:0000256" key="2">
    <source>
        <dbReference type="ARBA" id="ARBA00022670"/>
    </source>
</evidence>
<dbReference type="Gene3D" id="3.40.50.1820">
    <property type="entry name" value="alpha/beta hydrolase"/>
    <property type="match status" value="1"/>
</dbReference>
<dbReference type="GO" id="GO:0070012">
    <property type="term" value="F:oligopeptidase activity"/>
    <property type="evidence" value="ECO:0007669"/>
    <property type="project" value="TreeGrafter"/>
</dbReference>
<evidence type="ECO:0000256" key="5">
    <source>
        <dbReference type="RuleBase" id="RU368024"/>
    </source>
</evidence>
<comment type="caution">
    <text evidence="8">The sequence shown here is derived from an EMBL/GenBank/DDBJ whole genome shotgun (WGS) entry which is preliminary data.</text>
</comment>
<dbReference type="InterPro" id="IPR023302">
    <property type="entry name" value="Pept_S9A_N"/>
</dbReference>
<keyword evidence="9" id="KW-1185">Reference proteome</keyword>
<reference evidence="8" key="1">
    <citation type="submission" date="2023-01" db="EMBL/GenBank/DDBJ databases">
        <title>Metagenome sequencing of chrysophaentin producing Chrysophaeum taylorii.</title>
        <authorList>
            <person name="Davison J."/>
            <person name="Bewley C."/>
        </authorList>
    </citation>
    <scope>NUCLEOTIDE SEQUENCE</scope>
    <source>
        <strain evidence="8">NIES-1699</strain>
    </source>
</reference>
<dbReference type="EC" id="3.4.21.-" evidence="5"/>
<organism evidence="8 9">
    <name type="scientific">Chrysophaeum taylorii</name>
    <dbReference type="NCBI Taxonomy" id="2483200"/>
    <lineage>
        <taxon>Eukaryota</taxon>
        <taxon>Sar</taxon>
        <taxon>Stramenopiles</taxon>
        <taxon>Ochrophyta</taxon>
        <taxon>Pelagophyceae</taxon>
        <taxon>Pelagomonadales</taxon>
        <taxon>Pelagomonadaceae</taxon>
        <taxon>Chrysophaeum</taxon>
    </lineage>
</organism>
<comment type="similarity">
    <text evidence="1 5">Belongs to the peptidase S9A family.</text>
</comment>
<keyword evidence="3 5" id="KW-0378">Hydrolase</keyword>
<dbReference type="InterPro" id="IPR051167">
    <property type="entry name" value="Prolyl_oligopep/macrocyclase"/>
</dbReference>
<dbReference type="GO" id="GO:0004252">
    <property type="term" value="F:serine-type endopeptidase activity"/>
    <property type="evidence" value="ECO:0007669"/>
    <property type="project" value="UniProtKB-UniRule"/>
</dbReference>
<dbReference type="SUPFAM" id="SSF53474">
    <property type="entry name" value="alpha/beta-Hydrolases"/>
    <property type="match status" value="1"/>
</dbReference>
<dbReference type="InterPro" id="IPR002470">
    <property type="entry name" value="Peptidase_S9A"/>
</dbReference>
<evidence type="ECO:0000256" key="3">
    <source>
        <dbReference type="ARBA" id="ARBA00022801"/>
    </source>
</evidence>
<feature type="domain" description="Peptidase S9A N-terminal" evidence="7">
    <location>
        <begin position="43"/>
        <end position="432"/>
    </location>
</feature>
<dbReference type="PANTHER" id="PTHR42881:SF13">
    <property type="entry name" value="PROLYL ENDOPEPTIDASE"/>
    <property type="match status" value="1"/>
</dbReference>
<protein>
    <recommendedName>
        <fullName evidence="5">Prolyl endopeptidase</fullName>
        <ecNumber evidence="5">3.4.21.-</ecNumber>
    </recommendedName>
</protein>
<dbReference type="Pfam" id="PF02897">
    <property type="entry name" value="Peptidase_S9_N"/>
    <property type="match status" value="1"/>
</dbReference>
<evidence type="ECO:0000259" key="6">
    <source>
        <dbReference type="Pfam" id="PF00326"/>
    </source>
</evidence>
<name>A0AAD7XG70_9STRA</name>
<dbReference type="AlphaFoldDB" id="A0AAD7XG70"/>
<evidence type="ECO:0000256" key="4">
    <source>
        <dbReference type="ARBA" id="ARBA00022825"/>
    </source>
</evidence>
<keyword evidence="4 5" id="KW-0720">Serine protease</keyword>
<dbReference type="InterPro" id="IPR029058">
    <property type="entry name" value="AB_hydrolase_fold"/>
</dbReference>
<evidence type="ECO:0000313" key="9">
    <source>
        <dbReference type="Proteomes" id="UP001230188"/>
    </source>
</evidence>
<sequence>MLFFRQLRCLAACRPSVGAGIVWATTTCEAEDRSDEWMARQGEHAWLEEVEGAEALKWVRTQNAMTTSRLGEPTTTTTTTTTYEKVLARLQSKEKIPGVRKLGDHYYNFWTDAENPRGVWRRTSPEEFRNAEPAWETVLDVDLLGKEENESWVWKGHTVLKEEGASPSRTLVALSPGGSDAVVRREFDLNTKKFGGFEVPLGKSRVSWVDKDTLLVGAVLRESDATNSGYPRVAREWKRGTSLEEAQIVFEGQASDVSCGGSVTRSRNVAFEWRYRVVSFYNAKRRVRRLGRENVWYELDAFGVPDDASVSVFGDNLLLELRTAWNGFAAGALVAVDFDDFTKNGPKASSFRALFEPSETTSLVGVAKTKDHIILNVLDTVKSRLVTLNTSWEVVSSDDPPRIKNVGISPVDSDQSNDYFATTSSFLEPSTLSLVATGKSNEVLKQLPDLFVAQNHRQFQEFATTKDGTRIPYFVVSNGDETSPCLMVGYGGFEVSLLPGYSSTIGTWLERGGTYVVANIRGGGEFGPAWHSAALGENRRRAYDDFAAVAEDLVAKRIT</sequence>
<evidence type="ECO:0000313" key="8">
    <source>
        <dbReference type="EMBL" id="KAJ8598078.1"/>
    </source>
</evidence>